<accession>A0A6P5A885</accession>
<feature type="transmembrane region" description="Helical" evidence="10">
    <location>
        <begin position="809"/>
        <end position="834"/>
    </location>
</feature>
<dbReference type="CDD" id="cd15039">
    <property type="entry name" value="7tmB3_Methuselah-like"/>
    <property type="match status" value="1"/>
</dbReference>
<dbReference type="Pfam" id="PF00051">
    <property type="entry name" value="Kringle"/>
    <property type="match status" value="2"/>
</dbReference>
<feature type="signal peptide" evidence="11">
    <location>
        <begin position="1"/>
        <end position="26"/>
    </location>
</feature>
<evidence type="ECO:0000256" key="5">
    <source>
        <dbReference type="ARBA" id="ARBA00023136"/>
    </source>
</evidence>
<evidence type="ECO:0000256" key="2">
    <source>
        <dbReference type="ARBA" id="ARBA00022572"/>
    </source>
</evidence>
<feature type="transmembrane region" description="Helical" evidence="10">
    <location>
        <begin position="700"/>
        <end position="721"/>
    </location>
</feature>
<protein>
    <submittedName>
        <fullName evidence="15">Uncharacterized protein LOC109480250</fullName>
    </submittedName>
</protein>
<feature type="disulfide bond" evidence="7">
    <location>
        <begin position="444"/>
        <end position="467"/>
    </location>
</feature>
<feature type="compositionally biased region" description="Low complexity" evidence="9">
    <location>
        <begin position="1083"/>
        <end position="1103"/>
    </location>
</feature>
<dbReference type="RefSeq" id="XP_019637961.1">
    <property type="nucleotide sequence ID" value="XM_019782402.1"/>
</dbReference>
<keyword evidence="14" id="KW-1185">Reference proteome</keyword>
<feature type="disulfide bond" evidence="8">
    <location>
        <begin position="293"/>
        <end position="308"/>
    </location>
</feature>
<name>A0A6P5A885_BRABE</name>
<feature type="disulfide bond" evidence="8">
    <location>
        <begin position="205"/>
        <end position="220"/>
    </location>
</feature>
<evidence type="ECO:0000256" key="1">
    <source>
        <dbReference type="ARBA" id="ARBA00004141"/>
    </source>
</evidence>
<dbReference type="GO" id="GO:0007166">
    <property type="term" value="P:cell surface receptor signaling pathway"/>
    <property type="evidence" value="ECO:0007669"/>
    <property type="project" value="InterPro"/>
</dbReference>
<keyword evidence="5 10" id="KW-0472">Membrane</keyword>
<dbReference type="InterPro" id="IPR000832">
    <property type="entry name" value="GPCR_2_secretin-like"/>
</dbReference>
<evidence type="ECO:0000256" key="4">
    <source>
        <dbReference type="ARBA" id="ARBA00022989"/>
    </source>
</evidence>
<keyword evidence="2 7" id="KW-0420">Kringle</keyword>
<feature type="compositionally biased region" description="Low complexity" evidence="9">
    <location>
        <begin position="928"/>
        <end position="946"/>
    </location>
</feature>
<evidence type="ECO:0000259" key="13">
    <source>
        <dbReference type="PROSITE" id="PS50261"/>
    </source>
</evidence>
<feature type="disulfide bond" evidence="7">
    <location>
        <begin position="330"/>
        <end position="369"/>
    </location>
</feature>
<dbReference type="GO" id="GO:0004930">
    <property type="term" value="F:G protein-coupled receptor activity"/>
    <property type="evidence" value="ECO:0007669"/>
    <property type="project" value="InterPro"/>
</dbReference>
<feature type="disulfide bond" evidence="7">
    <location>
        <begin position="416"/>
        <end position="455"/>
    </location>
</feature>
<evidence type="ECO:0000256" key="6">
    <source>
        <dbReference type="ARBA" id="ARBA00023157"/>
    </source>
</evidence>
<feature type="transmembrane region" description="Helical" evidence="10">
    <location>
        <begin position="733"/>
        <end position="756"/>
    </location>
</feature>
<dbReference type="FunFam" id="4.10.400.10:FF:000274">
    <property type="entry name" value="Uncharacterized protein"/>
    <property type="match status" value="1"/>
</dbReference>
<dbReference type="PROSITE" id="PS50231">
    <property type="entry name" value="RICIN_B_LECTIN"/>
    <property type="match status" value="1"/>
</dbReference>
<sequence>MENLSPTGTSMVLLWSLFHCLPAAFALTGGWVETDPTRVTPDEWTSEDGVRHLAGYVLDSNLRTGWMRAAQEHTWRLTFDLQAPTTLSRIRMWYYHKRDVTVLRAMSLGQRFEAVKHFLASDLPGLETEEVEDLEAVNIDNREQVEETGGEVRLNEVDLSGFLATGQIWQLQFTFPQTFEVIEVKFFQDKEICPNGAAINKTQVCDGTDDCGDNTDEQHCCERENKMACDNGQCLDLQKECNGTDSEARVPCGDHTRRYSRCDGIEDCSDGSDESCVPAVCDNGALFHPATRCNGRDDCGDNSDEQNCDCYYLQDKGASYRGRANRDYSCQFWTSQYPHAHNHTPEAYPSAGLEWNYCRNPDGKDGPWCYTKNPLIRWRYCDDVFACDALPTRCFYTVDKGRSYAGHVNRAGGRLCQRWDSQSPHSHPHTPQAHPDAGLEENFCRNPDNKARPWCYTTDPTLRWDFCSVMECADPTSLDFVGQECKGGYTCSKQIREKLCSCDDECSFFRECCEDVAEDSFTRPITDDYHLWQCVAGFIDKPSYWLVANCPDQWTDDVTRDQCLKQVDPFLPNTCRQSSSARTHGPNNETIPLQNCSKPALTFTSEEFQVLPNGSVHLLSSNLTCPAEEVVIMNTTASICGECVLQHFSNHSRNGETINSWEANQGWLTLGLVIVSTVAVLGFVIHTVRSGQWKKVPEKLKVQMTTCMASAEVMFVLRVLVPPGPACTVFAILLHYLLLTAFTSMNALSMDLFLTFRDDLDRAKLYKYVLYTWLVPVLVVVVTVIVEFGSSVRVGYGESCWIGNPMGSLVAFGVPVFCALLVNVVLVTSALVAIRKSFEIANAAMSRSQSSKAWVYLRISFLMGLTWILGFIYPYVNSRVVEYIFIVLNASQGLLMTVTMTMTGDVLEKWKSAIRARLGLGEPQQDNGATATTATRGTQATAGSATEIPTATLTDVEENKALLPLTKPRQDNETTATVSNRQTTTSGTEVTAAETGSATEIPTVTLTDVEENNCKARLPLTKPRQDNEETATTSNQQTTAGGTEVTAAETGSTTEIPTATLTDVEENRVHPPPPELCQDDETTTTASNRQTTTGKTEATEGGTDSSTEMPKTTLHCYRRRTPGVLVQYRWAINHSQFGPLELPGDPATAPKPAGRRPLSLPFVQGAHAEVSTVATVLLTTGKKGTKMQKR</sequence>
<dbReference type="PROSITE" id="PS50070">
    <property type="entry name" value="KRINGLE_2"/>
    <property type="match status" value="2"/>
</dbReference>
<dbReference type="PRINTS" id="PR00018">
    <property type="entry name" value="KRINGLE"/>
</dbReference>
<dbReference type="OrthoDB" id="6134459at2759"/>
<dbReference type="FunFam" id="2.40.20.10:FF:000039">
    <property type="entry name" value="Metalloendopeptidase"/>
    <property type="match status" value="1"/>
</dbReference>
<keyword evidence="3 10" id="KW-0812">Transmembrane</keyword>
<dbReference type="SUPFAM" id="SSF57424">
    <property type="entry name" value="LDL receptor-like module"/>
    <property type="match status" value="2"/>
</dbReference>
<feature type="disulfide bond" evidence="7">
    <location>
        <begin position="358"/>
        <end position="381"/>
    </location>
</feature>
<keyword evidence="11" id="KW-0732">Signal</keyword>
<evidence type="ECO:0000256" key="9">
    <source>
        <dbReference type="SAM" id="MobiDB-lite"/>
    </source>
</evidence>
<evidence type="ECO:0000256" key="11">
    <source>
        <dbReference type="SAM" id="SignalP"/>
    </source>
</evidence>
<feature type="compositionally biased region" description="Low complexity" evidence="9">
    <location>
        <begin position="1038"/>
        <end position="1055"/>
    </location>
</feature>
<dbReference type="SMART" id="SM00130">
    <property type="entry name" value="KR"/>
    <property type="match status" value="2"/>
</dbReference>
<dbReference type="InterPro" id="IPR017981">
    <property type="entry name" value="GPCR_2-like_7TM"/>
</dbReference>
<dbReference type="InterPro" id="IPR036055">
    <property type="entry name" value="LDL_receptor-like_sf"/>
</dbReference>
<dbReference type="InterPro" id="IPR018056">
    <property type="entry name" value="Kringle_CS"/>
</dbReference>
<evidence type="ECO:0000256" key="10">
    <source>
        <dbReference type="SAM" id="Phobius"/>
    </source>
</evidence>
<evidence type="ECO:0000256" key="7">
    <source>
        <dbReference type="PROSITE-ProRule" id="PRU00121"/>
    </source>
</evidence>
<feature type="disulfide bond" evidence="8">
    <location>
        <begin position="193"/>
        <end position="211"/>
    </location>
</feature>
<dbReference type="InterPro" id="IPR002172">
    <property type="entry name" value="LDrepeatLR_classA_rpt"/>
</dbReference>
<dbReference type="InterPro" id="IPR013806">
    <property type="entry name" value="Kringle-like"/>
</dbReference>
<dbReference type="PANTHER" id="PTHR20851:SF0">
    <property type="entry name" value="APOLIPOPROTEIN(A)"/>
    <property type="match status" value="1"/>
</dbReference>
<dbReference type="Pfam" id="PF00002">
    <property type="entry name" value="7tm_2"/>
    <property type="match status" value="1"/>
</dbReference>
<dbReference type="Gene3D" id="4.10.400.10">
    <property type="entry name" value="Low-density Lipoprotein Receptor"/>
    <property type="match status" value="2"/>
</dbReference>
<dbReference type="GeneID" id="109480250"/>
<feature type="region of interest" description="Disordered" evidence="9">
    <location>
        <begin position="963"/>
        <end position="1113"/>
    </location>
</feature>
<dbReference type="SUPFAM" id="SSF57440">
    <property type="entry name" value="Kringle-like"/>
    <property type="match status" value="2"/>
</dbReference>
<evidence type="ECO:0000256" key="8">
    <source>
        <dbReference type="PROSITE-ProRule" id="PRU00124"/>
    </source>
</evidence>
<dbReference type="PROSITE" id="PS00021">
    <property type="entry name" value="KRINGLE_1"/>
    <property type="match status" value="2"/>
</dbReference>
<keyword evidence="4 10" id="KW-1133">Transmembrane helix</keyword>
<feature type="transmembrane region" description="Helical" evidence="10">
    <location>
        <begin position="667"/>
        <end position="688"/>
    </location>
</feature>
<feature type="domain" description="Kringle" evidence="12">
    <location>
        <begin position="311"/>
        <end position="387"/>
    </location>
</feature>
<comment type="subcellular location">
    <subcellularLocation>
        <location evidence="1">Membrane</location>
        <topology evidence="1">Multi-pass membrane protein</topology>
    </subcellularLocation>
</comment>
<dbReference type="Gene3D" id="2.40.20.10">
    <property type="entry name" value="Plasminogen Kringle 4"/>
    <property type="match status" value="2"/>
</dbReference>
<evidence type="ECO:0000259" key="12">
    <source>
        <dbReference type="PROSITE" id="PS50070"/>
    </source>
</evidence>
<dbReference type="PANTHER" id="PTHR20851">
    <property type="entry name" value="DORSAL INTERACTING PROTEIN 3"/>
    <property type="match status" value="1"/>
</dbReference>
<feature type="domain" description="G-protein coupled receptors family 2 profile 2" evidence="13">
    <location>
        <begin position="662"/>
        <end position="904"/>
    </location>
</feature>
<organism evidence="14 15">
    <name type="scientific">Branchiostoma belcheri</name>
    <name type="common">Amphioxus</name>
    <dbReference type="NCBI Taxonomy" id="7741"/>
    <lineage>
        <taxon>Eukaryota</taxon>
        <taxon>Metazoa</taxon>
        <taxon>Chordata</taxon>
        <taxon>Cephalochordata</taxon>
        <taxon>Leptocardii</taxon>
        <taxon>Amphioxiformes</taxon>
        <taxon>Branchiostomatidae</taxon>
        <taxon>Branchiostoma</taxon>
    </lineage>
</organism>
<comment type="caution">
    <text evidence="7">Lacks conserved residue(s) required for the propagation of feature annotation.</text>
</comment>
<dbReference type="InterPro" id="IPR000001">
    <property type="entry name" value="Kringle"/>
</dbReference>
<feature type="domain" description="Kringle" evidence="12">
    <location>
        <begin position="400"/>
        <end position="472"/>
    </location>
</feature>
<evidence type="ECO:0000313" key="14">
    <source>
        <dbReference type="Proteomes" id="UP000515135"/>
    </source>
</evidence>
<feature type="region of interest" description="Disordered" evidence="9">
    <location>
        <begin position="921"/>
        <end position="948"/>
    </location>
</feature>
<dbReference type="PROSITE" id="PS50068">
    <property type="entry name" value="LDLRA_2"/>
    <property type="match status" value="2"/>
</dbReference>
<dbReference type="FunFam" id="2.40.20.10:FF:000027">
    <property type="entry name" value="Uncharacterized protein"/>
    <property type="match status" value="1"/>
</dbReference>
<feature type="transmembrane region" description="Helical" evidence="10">
    <location>
        <begin position="768"/>
        <end position="789"/>
    </location>
</feature>
<dbReference type="GO" id="GO:0016020">
    <property type="term" value="C:membrane"/>
    <property type="evidence" value="ECO:0007669"/>
    <property type="project" value="UniProtKB-SubCell"/>
</dbReference>
<dbReference type="InterPro" id="IPR038178">
    <property type="entry name" value="Kringle_sf"/>
</dbReference>
<feature type="transmembrane region" description="Helical" evidence="10">
    <location>
        <begin position="855"/>
        <end position="876"/>
    </location>
</feature>
<dbReference type="CDD" id="cd00108">
    <property type="entry name" value="KR"/>
    <property type="match status" value="2"/>
</dbReference>
<gene>
    <name evidence="15" type="primary">LOC109480250</name>
</gene>
<dbReference type="SMART" id="SM00192">
    <property type="entry name" value="LDLa"/>
    <property type="match status" value="2"/>
</dbReference>
<proteinExistence type="predicted"/>
<dbReference type="Gene3D" id="1.20.1070.10">
    <property type="entry name" value="Rhodopsin 7-helix transmembrane proteins"/>
    <property type="match status" value="1"/>
</dbReference>
<dbReference type="PRINTS" id="PR00261">
    <property type="entry name" value="LDLRECEPTOR"/>
</dbReference>
<evidence type="ECO:0000313" key="15">
    <source>
        <dbReference type="RefSeq" id="XP_019637961.1"/>
    </source>
</evidence>
<reference evidence="15" key="1">
    <citation type="submission" date="2025-08" db="UniProtKB">
        <authorList>
            <consortium name="RefSeq"/>
        </authorList>
    </citation>
    <scope>IDENTIFICATION</scope>
    <source>
        <tissue evidence="15">Gonad</tissue>
    </source>
</reference>
<dbReference type="CDD" id="cd00112">
    <property type="entry name" value="LDLa"/>
    <property type="match status" value="3"/>
</dbReference>
<dbReference type="AlphaFoldDB" id="A0A6P5A885"/>
<dbReference type="FunFam" id="1.20.1070.10:FF:000428">
    <property type="entry name" value="Uncharacterized protein"/>
    <property type="match status" value="1"/>
</dbReference>
<dbReference type="PROSITE" id="PS50261">
    <property type="entry name" value="G_PROTEIN_RECEP_F2_4"/>
    <property type="match status" value="1"/>
</dbReference>
<evidence type="ECO:0000256" key="3">
    <source>
        <dbReference type="ARBA" id="ARBA00022692"/>
    </source>
</evidence>
<keyword evidence="6 7" id="KW-1015">Disulfide bond</keyword>
<dbReference type="KEGG" id="bbel:109480250"/>
<feature type="chain" id="PRO_5028159427" evidence="11">
    <location>
        <begin position="27"/>
        <end position="1190"/>
    </location>
</feature>
<dbReference type="Proteomes" id="UP000515135">
    <property type="component" value="Unplaced"/>
</dbReference>
<feature type="compositionally biased region" description="Polar residues" evidence="9">
    <location>
        <begin position="973"/>
        <end position="1006"/>
    </location>
</feature>